<evidence type="ECO:0000313" key="2">
    <source>
        <dbReference type="Proteomes" id="UP000276133"/>
    </source>
</evidence>
<proteinExistence type="predicted"/>
<dbReference type="EMBL" id="REGN01003155">
    <property type="protein sequence ID" value="RNA24222.1"/>
    <property type="molecule type" value="Genomic_DNA"/>
</dbReference>
<accession>A0A3M7RKZ4</accession>
<sequence>MLNIKIKNYLSASYWQYIYKDSSMRIYGFILSIDIFRRTLSKYSRHNWTVSRCNYRENKLVFDFFAFDLKQYAVGQTIFSILI</sequence>
<organism evidence="1 2">
    <name type="scientific">Brachionus plicatilis</name>
    <name type="common">Marine rotifer</name>
    <name type="synonym">Brachionus muelleri</name>
    <dbReference type="NCBI Taxonomy" id="10195"/>
    <lineage>
        <taxon>Eukaryota</taxon>
        <taxon>Metazoa</taxon>
        <taxon>Spiralia</taxon>
        <taxon>Gnathifera</taxon>
        <taxon>Rotifera</taxon>
        <taxon>Eurotatoria</taxon>
        <taxon>Monogononta</taxon>
        <taxon>Pseudotrocha</taxon>
        <taxon>Ploima</taxon>
        <taxon>Brachionidae</taxon>
        <taxon>Brachionus</taxon>
    </lineage>
</organism>
<name>A0A3M7RKZ4_BRAPC</name>
<evidence type="ECO:0000313" key="1">
    <source>
        <dbReference type="EMBL" id="RNA24222.1"/>
    </source>
</evidence>
<reference evidence="1 2" key="1">
    <citation type="journal article" date="2018" name="Sci. Rep.">
        <title>Genomic signatures of local adaptation to the degree of environmental predictability in rotifers.</title>
        <authorList>
            <person name="Franch-Gras L."/>
            <person name="Hahn C."/>
            <person name="Garcia-Roger E.M."/>
            <person name="Carmona M.J."/>
            <person name="Serra M."/>
            <person name="Gomez A."/>
        </authorList>
    </citation>
    <scope>NUCLEOTIDE SEQUENCE [LARGE SCALE GENOMIC DNA]</scope>
    <source>
        <strain evidence="1">HYR1</strain>
    </source>
</reference>
<gene>
    <name evidence="1" type="ORF">BpHYR1_049802</name>
</gene>
<dbReference type="Proteomes" id="UP000276133">
    <property type="component" value="Unassembled WGS sequence"/>
</dbReference>
<dbReference type="AlphaFoldDB" id="A0A3M7RKZ4"/>
<protein>
    <submittedName>
        <fullName evidence="1">Uncharacterized protein</fullName>
    </submittedName>
</protein>
<keyword evidence="2" id="KW-1185">Reference proteome</keyword>
<comment type="caution">
    <text evidence="1">The sequence shown here is derived from an EMBL/GenBank/DDBJ whole genome shotgun (WGS) entry which is preliminary data.</text>
</comment>